<name>A0A1M4SKC2_9CLOT</name>
<feature type="binding site" evidence="5">
    <location>
        <position position="213"/>
    </location>
    <ligand>
        <name>3-dehydroquinate</name>
        <dbReference type="ChEBI" id="CHEBI:32364"/>
    </ligand>
</feature>
<comment type="function">
    <text evidence="5">Involved in the third step of the chorismate pathway, which leads to the biosynthesis of aromatic amino acids. Catalyzes the cis-dehydration of 3-dehydroquinate (DHQ) and introduces the first double bond of the aromatic ring to yield 3-dehydroshikimate.</text>
</comment>
<dbReference type="InterPro" id="IPR013785">
    <property type="entry name" value="Aldolase_TIM"/>
</dbReference>
<dbReference type="HAMAP" id="MF_00214">
    <property type="entry name" value="AroD"/>
    <property type="match status" value="1"/>
</dbReference>
<dbReference type="GO" id="GO:0003855">
    <property type="term" value="F:3-dehydroquinate dehydratase activity"/>
    <property type="evidence" value="ECO:0007669"/>
    <property type="project" value="UniProtKB-UniRule"/>
</dbReference>
<dbReference type="GO" id="GO:0009073">
    <property type="term" value="P:aromatic amino acid family biosynthetic process"/>
    <property type="evidence" value="ECO:0007669"/>
    <property type="project" value="UniProtKB-KW"/>
</dbReference>
<dbReference type="InterPro" id="IPR001381">
    <property type="entry name" value="DHquinase_I"/>
</dbReference>
<feature type="active site" description="Schiff-base intermediate with substrate" evidence="5">
    <location>
        <position position="171"/>
    </location>
</feature>
<evidence type="ECO:0000256" key="5">
    <source>
        <dbReference type="HAMAP-Rule" id="MF_00214"/>
    </source>
</evidence>
<feature type="binding site" evidence="5">
    <location>
        <begin position="47"/>
        <end position="49"/>
    </location>
    <ligand>
        <name>3-dehydroquinate</name>
        <dbReference type="ChEBI" id="CHEBI:32364"/>
    </ligand>
</feature>
<reference evidence="6 7" key="1">
    <citation type="submission" date="2016-11" db="EMBL/GenBank/DDBJ databases">
        <authorList>
            <person name="Jaros S."/>
            <person name="Januszkiewicz K."/>
            <person name="Wedrychowicz H."/>
        </authorList>
    </citation>
    <scope>NUCLEOTIDE SEQUENCE [LARGE SCALE GENOMIC DNA]</scope>
    <source>
        <strain evidence="6 7">DSM 17459</strain>
    </source>
</reference>
<dbReference type="PANTHER" id="PTHR43699:SF1">
    <property type="entry name" value="3-DEHYDROQUINATE DEHYDRATASE"/>
    <property type="match status" value="1"/>
</dbReference>
<dbReference type="PANTHER" id="PTHR43699">
    <property type="entry name" value="3-DEHYDROQUINATE DEHYDRATASE"/>
    <property type="match status" value="1"/>
</dbReference>
<organism evidence="6 7">
    <name type="scientific">Lactonifactor longoviformis DSM 17459</name>
    <dbReference type="NCBI Taxonomy" id="1122155"/>
    <lineage>
        <taxon>Bacteria</taxon>
        <taxon>Bacillati</taxon>
        <taxon>Bacillota</taxon>
        <taxon>Clostridia</taxon>
        <taxon>Eubacteriales</taxon>
        <taxon>Clostridiaceae</taxon>
        <taxon>Lactonifactor</taxon>
    </lineage>
</organism>
<proteinExistence type="inferred from homology"/>
<dbReference type="GO" id="GO:0046279">
    <property type="term" value="P:3,4-dihydroxybenzoate biosynthetic process"/>
    <property type="evidence" value="ECO:0007669"/>
    <property type="project" value="TreeGrafter"/>
</dbReference>
<feature type="active site" description="Proton donor/acceptor" evidence="5">
    <location>
        <position position="144"/>
    </location>
</feature>
<keyword evidence="3 5" id="KW-0456">Lyase</keyword>
<evidence type="ECO:0000313" key="6">
    <source>
        <dbReference type="EMBL" id="SHE32724.1"/>
    </source>
</evidence>
<dbReference type="EC" id="4.2.1.10" evidence="5"/>
<dbReference type="STRING" id="1122155.SAMN02745158_00143"/>
<keyword evidence="5" id="KW-0028">Amino-acid biosynthesis</keyword>
<dbReference type="OrthoDB" id="9813659at2"/>
<dbReference type="RefSeq" id="WP_072848735.1">
    <property type="nucleotide sequence ID" value="NZ_FQVI01000001.1"/>
</dbReference>
<dbReference type="NCBIfam" id="TIGR01093">
    <property type="entry name" value="aroD"/>
    <property type="match status" value="1"/>
</dbReference>
<dbReference type="InterPro" id="IPR050146">
    <property type="entry name" value="Type-I_3-dehydroquinase"/>
</dbReference>
<dbReference type="UniPathway" id="UPA00053">
    <property type="reaction ID" value="UER00086"/>
</dbReference>
<feature type="binding site" evidence="5">
    <location>
        <position position="232"/>
    </location>
    <ligand>
        <name>3-dehydroquinate</name>
        <dbReference type="ChEBI" id="CHEBI:32364"/>
    </ligand>
</feature>
<dbReference type="Pfam" id="PF01487">
    <property type="entry name" value="DHquinase_I"/>
    <property type="match status" value="1"/>
</dbReference>
<dbReference type="GO" id="GO:0009423">
    <property type="term" value="P:chorismate biosynthetic process"/>
    <property type="evidence" value="ECO:0007669"/>
    <property type="project" value="UniProtKB-UniRule"/>
</dbReference>
<feature type="binding site" evidence="5">
    <location>
        <position position="236"/>
    </location>
    <ligand>
        <name>3-dehydroquinate</name>
        <dbReference type="ChEBI" id="CHEBI:32364"/>
    </ligand>
</feature>
<dbReference type="FunFam" id="3.20.20.70:FF:000047">
    <property type="entry name" value="3-dehydroquinate dehydratase"/>
    <property type="match status" value="1"/>
</dbReference>
<evidence type="ECO:0000256" key="1">
    <source>
        <dbReference type="ARBA" id="ARBA00001864"/>
    </source>
</evidence>
<dbReference type="GO" id="GO:0008652">
    <property type="term" value="P:amino acid biosynthetic process"/>
    <property type="evidence" value="ECO:0007669"/>
    <property type="project" value="UniProtKB-KW"/>
</dbReference>
<evidence type="ECO:0000313" key="7">
    <source>
        <dbReference type="Proteomes" id="UP000184245"/>
    </source>
</evidence>
<gene>
    <name evidence="5" type="primary">aroD</name>
    <name evidence="6" type="ORF">SAMN02745158_00143</name>
</gene>
<dbReference type="Proteomes" id="UP000184245">
    <property type="component" value="Unassembled WGS sequence"/>
</dbReference>
<keyword evidence="7" id="KW-1185">Reference proteome</keyword>
<protein>
    <recommendedName>
        <fullName evidence="5">3-dehydroquinate dehydratase</fullName>
        <shortName evidence="5">3-dehydroquinase</shortName>
        <ecNumber evidence="5">4.2.1.10</ecNumber>
    </recommendedName>
    <alternativeName>
        <fullName evidence="5">Type I DHQase</fullName>
    </alternativeName>
    <alternativeName>
        <fullName evidence="5">Type I dehydroquinase</fullName>
        <shortName evidence="5">DHQ1</shortName>
    </alternativeName>
</protein>
<comment type="caution">
    <text evidence="5">Lacks conserved residue(s) required for the propagation of feature annotation.</text>
</comment>
<comment type="catalytic activity">
    <reaction evidence="1 5">
        <text>3-dehydroquinate = 3-dehydroshikimate + H2O</text>
        <dbReference type="Rhea" id="RHEA:21096"/>
        <dbReference type="ChEBI" id="CHEBI:15377"/>
        <dbReference type="ChEBI" id="CHEBI:16630"/>
        <dbReference type="ChEBI" id="CHEBI:32364"/>
        <dbReference type="EC" id="4.2.1.10"/>
    </reaction>
</comment>
<evidence type="ECO:0000256" key="3">
    <source>
        <dbReference type="ARBA" id="ARBA00023239"/>
    </source>
</evidence>
<feature type="binding site" evidence="5">
    <location>
        <position position="83"/>
    </location>
    <ligand>
        <name>3-dehydroquinate</name>
        <dbReference type="ChEBI" id="CHEBI:32364"/>
    </ligand>
</feature>
<comment type="subunit">
    <text evidence="5">Homodimer.</text>
</comment>
<evidence type="ECO:0000256" key="4">
    <source>
        <dbReference type="ARBA" id="ARBA00023270"/>
    </source>
</evidence>
<dbReference type="SUPFAM" id="SSF51569">
    <property type="entry name" value="Aldolase"/>
    <property type="match status" value="1"/>
</dbReference>
<comment type="pathway">
    <text evidence="5">Metabolic intermediate biosynthesis; chorismate biosynthesis; chorismate from D-erythrose 4-phosphate and phosphoenolpyruvate: step 3/7.</text>
</comment>
<dbReference type="AlphaFoldDB" id="A0A1M4SKC2"/>
<sequence length="254" mass="28269">MTDIVCVKKLRIGEGIPKICVPIVGDTWKKIFDEADKIAETSPDLAEWRCDFFQEIDCPERVREVLNGVEMRLKGIPLLFTFRSREEGGERTMEPDSYRRLNLMAAETKKVDLVDVECCKDPEMSKRLIRELHGLGVKVVGSSHNFQETPEKDEIIRRLMQMDAVGADIVKLAAMPKDEGDLLKILCATNEVKGKTKKPVVTMSMGQKGALSRICGAVFGSAITFGSMGQASAPGQIPVEELRGLLANIHQYCR</sequence>
<keyword evidence="4 5" id="KW-0704">Schiff base</keyword>
<keyword evidence="2 5" id="KW-0057">Aromatic amino acid biosynthesis</keyword>
<comment type="similarity">
    <text evidence="5">Belongs to the type-I 3-dehydroquinase family.</text>
</comment>
<dbReference type="Gene3D" id="3.20.20.70">
    <property type="entry name" value="Aldolase class I"/>
    <property type="match status" value="1"/>
</dbReference>
<dbReference type="EMBL" id="FQVI01000001">
    <property type="protein sequence ID" value="SHE32724.1"/>
    <property type="molecule type" value="Genomic_DNA"/>
</dbReference>
<accession>A0A1M4SKC2</accession>
<dbReference type="CDD" id="cd00502">
    <property type="entry name" value="DHQase_I"/>
    <property type="match status" value="1"/>
</dbReference>
<evidence type="ECO:0000256" key="2">
    <source>
        <dbReference type="ARBA" id="ARBA00023141"/>
    </source>
</evidence>